<keyword evidence="11" id="KW-0547">Nucleotide-binding</keyword>
<comment type="subcellular location">
    <subcellularLocation>
        <location evidence="2">Cell inner membrane</location>
        <topology evidence="2">Multi-pass membrane protein</topology>
    </subcellularLocation>
</comment>
<dbReference type="STRING" id="194197.BWD09_04565"/>
<dbReference type="EC" id="2.7.13.3" evidence="3"/>
<comment type="function">
    <text evidence="17">Member of the two-component regulatory system PhoR/PhoB involved in the phosphate regulon genes expression. PhoR may function as a membrane-associated protein kinase that phosphorylates PhoB in response to environmental signals.</text>
</comment>
<dbReference type="InterPro" id="IPR004358">
    <property type="entry name" value="Sig_transdc_His_kin-like_C"/>
</dbReference>
<evidence type="ECO:0000256" key="14">
    <source>
        <dbReference type="ARBA" id="ARBA00022989"/>
    </source>
</evidence>
<dbReference type="SMART" id="SM00091">
    <property type="entry name" value="PAS"/>
    <property type="match status" value="1"/>
</dbReference>
<dbReference type="InterPro" id="IPR035965">
    <property type="entry name" value="PAS-like_dom_sf"/>
</dbReference>
<keyword evidence="20" id="KW-1185">Reference proteome</keyword>
<dbReference type="OrthoDB" id="9813151at2"/>
<dbReference type="Proteomes" id="UP000193118">
    <property type="component" value="Unassembled WGS sequence"/>
</dbReference>
<keyword evidence="15" id="KW-0902">Two-component regulatory system</keyword>
<dbReference type="Pfam" id="PF02518">
    <property type="entry name" value="HATPase_c"/>
    <property type="match status" value="1"/>
</dbReference>
<dbReference type="InterPro" id="IPR050351">
    <property type="entry name" value="BphY/WalK/GraS-like"/>
</dbReference>
<proteinExistence type="predicted"/>
<evidence type="ECO:0000256" key="16">
    <source>
        <dbReference type="ARBA" id="ARBA00023136"/>
    </source>
</evidence>
<dbReference type="PRINTS" id="PR00344">
    <property type="entry name" value="BCTRLSENSOR"/>
</dbReference>
<dbReference type="SUPFAM" id="SSF55874">
    <property type="entry name" value="ATPase domain of HSP90 chaperone/DNA topoisomerase II/histidine kinase"/>
    <property type="match status" value="1"/>
</dbReference>
<keyword evidence="16" id="KW-0472">Membrane</keyword>
<protein>
    <recommendedName>
        <fullName evidence="4">Phosphate regulon sensor protein PhoR</fullName>
        <ecNumber evidence="3">2.7.13.3</ecNumber>
    </recommendedName>
</protein>
<dbReference type="EMBL" id="MTBO01000007">
    <property type="protein sequence ID" value="OSI17860.1"/>
    <property type="molecule type" value="Genomic_DNA"/>
</dbReference>
<dbReference type="InterPro" id="IPR014310">
    <property type="entry name" value="Sig_transdc_His_kinase_PhoR"/>
</dbReference>
<dbReference type="SUPFAM" id="SSF47384">
    <property type="entry name" value="Homodimeric domain of signal transducing histidine kinase"/>
    <property type="match status" value="1"/>
</dbReference>
<feature type="domain" description="Histidine kinase" evidence="18">
    <location>
        <begin position="215"/>
        <end position="432"/>
    </location>
</feature>
<dbReference type="CDD" id="cd00130">
    <property type="entry name" value="PAS"/>
    <property type="match status" value="1"/>
</dbReference>
<sequence length="437" mass="48360">MNLIRRHLLGFAALLLAAAIPAYLLGGFAAVGGVWSLLLFAYLLLHWFHLVRLIRWLANPKLRLVPRGYGIWDDIFNTLLLQAKSRKKRKQQLGRSLQRFNRVIDAMPDGVIILDQEGRIEWMNRLAAVHLDLDFEKDQNGILKNLIRTPEFHSFLQQPLDDTPPTLKIRLSDGLKPRSVMLTRTTFETRLELLVTQDISAAEQLNETRSAFIANVSHELRTPLTVISGFLETLADLPDLPPGERAEFIGLMQQESNRMLNLITDLLTLARLENSGGGETHKQTFSLSELAEQICAEGRALSDGRHQFQSQIAENILVHGTESELHSALGNLVANAVRYTPEGGSITVSLHDNGSNAEFSVRDTGPGITPEHLPHLTERFYRADAGRNRKNGGTGLGLAIAKHALANHHAVLNISSSVGEGSTFSTKLEKAEAVGEP</sequence>
<dbReference type="GO" id="GO:0004721">
    <property type="term" value="F:phosphoprotein phosphatase activity"/>
    <property type="evidence" value="ECO:0007669"/>
    <property type="project" value="InterPro"/>
</dbReference>
<dbReference type="FunFam" id="1.10.287.130:FF:000001">
    <property type="entry name" value="Two-component sensor histidine kinase"/>
    <property type="match status" value="1"/>
</dbReference>
<evidence type="ECO:0000256" key="2">
    <source>
        <dbReference type="ARBA" id="ARBA00004429"/>
    </source>
</evidence>
<evidence type="ECO:0000256" key="13">
    <source>
        <dbReference type="ARBA" id="ARBA00022840"/>
    </source>
</evidence>
<evidence type="ECO:0000256" key="15">
    <source>
        <dbReference type="ARBA" id="ARBA00023012"/>
    </source>
</evidence>
<dbReference type="GeneID" id="94580334"/>
<dbReference type="GO" id="GO:0016036">
    <property type="term" value="P:cellular response to phosphate starvation"/>
    <property type="evidence" value="ECO:0007669"/>
    <property type="project" value="TreeGrafter"/>
</dbReference>
<dbReference type="NCBIfam" id="TIGR02966">
    <property type="entry name" value="phoR_proteo"/>
    <property type="match status" value="1"/>
</dbReference>
<gene>
    <name evidence="19" type="ORF">BWD09_04565</name>
</gene>
<dbReference type="PANTHER" id="PTHR45453:SF1">
    <property type="entry name" value="PHOSPHATE REGULON SENSOR PROTEIN PHOR"/>
    <property type="match status" value="1"/>
</dbReference>
<dbReference type="RefSeq" id="WP_085365534.1">
    <property type="nucleotide sequence ID" value="NZ_CAUJPZ010000010.1"/>
</dbReference>
<keyword evidence="7" id="KW-0597">Phosphoprotein</keyword>
<dbReference type="FunFam" id="3.30.565.10:FF:000006">
    <property type="entry name" value="Sensor histidine kinase WalK"/>
    <property type="match status" value="1"/>
</dbReference>
<evidence type="ECO:0000256" key="12">
    <source>
        <dbReference type="ARBA" id="ARBA00022777"/>
    </source>
</evidence>
<evidence type="ECO:0000259" key="18">
    <source>
        <dbReference type="PROSITE" id="PS50109"/>
    </source>
</evidence>
<evidence type="ECO:0000256" key="7">
    <source>
        <dbReference type="ARBA" id="ARBA00022553"/>
    </source>
</evidence>
<accession>A0A1X3DD85</accession>
<dbReference type="InterPro" id="IPR005467">
    <property type="entry name" value="His_kinase_dom"/>
</dbReference>
<evidence type="ECO:0000313" key="20">
    <source>
        <dbReference type="Proteomes" id="UP000193118"/>
    </source>
</evidence>
<keyword evidence="5" id="KW-0813">Transport</keyword>
<dbReference type="Pfam" id="PF00512">
    <property type="entry name" value="HisKA"/>
    <property type="match status" value="1"/>
</dbReference>
<dbReference type="GO" id="GO:0006817">
    <property type="term" value="P:phosphate ion transport"/>
    <property type="evidence" value="ECO:0007669"/>
    <property type="project" value="UniProtKB-KW"/>
</dbReference>
<dbReference type="InterPro" id="IPR000014">
    <property type="entry name" value="PAS"/>
</dbReference>
<dbReference type="Gene3D" id="3.30.565.10">
    <property type="entry name" value="Histidine kinase-like ATPase, C-terminal domain"/>
    <property type="match status" value="1"/>
</dbReference>
<keyword evidence="14" id="KW-1133">Transmembrane helix</keyword>
<dbReference type="SMART" id="SM00388">
    <property type="entry name" value="HisKA"/>
    <property type="match status" value="1"/>
</dbReference>
<comment type="caution">
    <text evidence="19">The sequence shown here is derived from an EMBL/GenBank/DDBJ whole genome shotgun (WGS) entry which is preliminary data.</text>
</comment>
<dbReference type="InterPro" id="IPR021766">
    <property type="entry name" value="PhoR_N"/>
</dbReference>
<evidence type="ECO:0000256" key="11">
    <source>
        <dbReference type="ARBA" id="ARBA00022741"/>
    </source>
</evidence>
<evidence type="ECO:0000256" key="10">
    <source>
        <dbReference type="ARBA" id="ARBA00022692"/>
    </source>
</evidence>
<dbReference type="PANTHER" id="PTHR45453">
    <property type="entry name" value="PHOSPHATE REGULON SENSOR PROTEIN PHOR"/>
    <property type="match status" value="1"/>
</dbReference>
<dbReference type="Pfam" id="PF13188">
    <property type="entry name" value="PAS_8"/>
    <property type="match status" value="1"/>
</dbReference>
<dbReference type="PROSITE" id="PS50109">
    <property type="entry name" value="HIS_KIN"/>
    <property type="match status" value="1"/>
</dbReference>
<keyword evidence="9" id="KW-0808">Transferase</keyword>
<dbReference type="GO" id="GO:0005886">
    <property type="term" value="C:plasma membrane"/>
    <property type="evidence" value="ECO:0007669"/>
    <property type="project" value="UniProtKB-SubCell"/>
</dbReference>
<dbReference type="Pfam" id="PF11808">
    <property type="entry name" value="PhoR"/>
    <property type="match status" value="1"/>
</dbReference>
<dbReference type="Gene3D" id="3.30.450.20">
    <property type="entry name" value="PAS domain"/>
    <property type="match status" value="1"/>
</dbReference>
<dbReference type="Gene3D" id="1.10.287.130">
    <property type="match status" value="1"/>
</dbReference>
<keyword evidence="8" id="KW-0592">Phosphate transport</keyword>
<evidence type="ECO:0000256" key="8">
    <source>
        <dbReference type="ARBA" id="ARBA00022592"/>
    </source>
</evidence>
<keyword evidence="12 19" id="KW-0418">Kinase</keyword>
<evidence type="ECO:0000256" key="4">
    <source>
        <dbReference type="ARBA" id="ARBA00019665"/>
    </source>
</evidence>
<dbReference type="InterPro" id="IPR003594">
    <property type="entry name" value="HATPase_dom"/>
</dbReference>
<evidence type="ECO:0000256" key="1">
    <source>
        <dbReference type="ARBA" id="ARBA00000085"/>
    </source>
</evidence>
<dbReference type="InterPro" id="IPR036890">
    <property type="entry name" value="HATPase_C_sf"/>
</dbReference>
<comment type="catalytic activity">
    <reaction evidence="1">
        <text>ATP + protein L-histidine = ADP + protein N-phospho-L-histidine.</text>
        <dbReference type="EC" id="2.7.13.3"/>
    </reaction>
</comment>
<evidence type="ECO:0000256" key="6">
    <source>
        <dbReference type="ARBA" id="ARBA00022475"/>
    </source>
</evidence>
<keyword evidence="10" id="KW-0812">Transmembrane</keyword>
<dbReference type="SUPFAM" id="SSF55785">
    <property type="entry name" value="PYP-like sensor domain (PAS domain)"/>
    <property type="match status" value="1"/>
</dbReference>
<organism evidence="19 20">
    <name type="scientific">Neisseria dentiae</name>
    <dbReference type="NCBI Taxonomy" id="194197"/>
    <lineage>
        <taxon>Bacteria</taxon>
        <taxon>Pseudomonadati</taxon>
        <taxon>Pseudomonadota</taxon>
        <taxon>Betaproteobacteria</taxon>
        <taxon>Neisseriales</taxon>
        <taxon>Neisseriaceae</taxon>
        <taxon>Neisseria</taxon>
    </lineage>
</organism>
<evidence type="ECO:0000256" key="9">
    <source>
        <dbReference type="ARBA" id="ARBA00022679"/>
    </source>
</evidence>
<name>A0A1X3DD85_9NEIS</name>
<dbReference type="GO" id="GO:0005524">
    <property type="term" value="F:ATP binding"/>
    <property type="evidence" value="ECO:0007669"/>
    <property type="project" value="UniProtKB-KW"/>
</dbReference>
<dbReference type="SMART" id="SM00387">
    <property type="entry name" value="HATPase_c"/>
    <property type="match status" value="1"/>
</dbReference>
<keyword evidence="13" id="KW-0067">ATP-binding</keyword>
<reference evidence="20" key="1">
    <citation type="submission" date="2017-01" db="EMBL/GenBank/DDBJ databases">
        <authorList>
            <person name="Wolfgang W.J."/>
            <person name="Cole J."/>
            <person name="Wroblewski D."/>
            <person name="Mcginnis J."/>
            <person name="Musser K.A."/>
        </authorList>
    </citation>
    <scope>NUCLEOTIDE SEQUENCE [LARGE SCALE GENOMIC DNA]</scope>
    <source>
        <strain evidence="20">DSM 19151</strain>
    </source>
</reference>
<evidence type="ECO:0000313" key="19">
    <source>
        <dbReference type="EMBL" id="OSI17860.1"/>
    </source>
</evidence>
<evidence type="ECO:0000256" key="5">
    <source>
        <dbReference type="ARBA" id="ARBA00022448"/>
    </source>
</evidence>
<dbReference type="CDD" id="cd00082">
    <property type="entry name" value="HisKA"/>
    <property type="match status" value="1"/>
</dbReference>
<evidence type="ECO:0000256" key="3">
    <source>
        <dbReference type="ARBA" id="ARBA00012438"/>
    </source>
</evidence>
<dbReference type="InterPro" id="IPR003661">
    <property type="entry name" value="HisK_dim/P_dom"/>
</dbReference>
<keyword evidence="6" id="KW-1003">Cell membrane</keyword>
<dbReference type="GO" id="GO:0000155">
    <property type="term" value="F:phosphorelay sensor kinase activity"/>
    <property type="evidence" value="ECO:0007669"/>
    <property type="project" value="InterPro"/>
</dbReference>
<evidence type="ECO:0000256" key="17">
    <source>
        <dbReference type="ARBA" id="ARBA00025207"/>
    </source>
</evidence>
<dbReference type="AlphaFoldDB" id="A0A1X3DD85"/>
<dbReference type="InterPro" id="IPR036097">
    <property type="entry name" value="HisK_dim/P_sf"/>
</dbReference>